<dbReference type="AlphaFoldDB" id="A0A075HPY8"/>
<dbReference type="EMBL" id="KF901043">
    <property type="protein sequence ID" value="AIF16003.1"/>
    <property type="molecule type" value="Genomic_DNA"/>
</dbReference>
<reference evidence="2" key="1">
    <citation type="journal article" date="2014" name="Genome Biol. Evol.">
        <title>Pangenome evidence for extensive interdomain horizontal transfer affecting lineage core and shell genes in uncultured planktonic thaumarchaeota and euryarchaeota.</title>
        <authorList>
            <person name="Deschamps P."/>
            <person name="Zivanovic Y."/>
            <person name="Moreira D."/>
            <person name="Rodriguez-Valera F."/>
            <person name="Lopez-Garcia P."/>
        </authorList>
    </citation>
    <scope>NUCLEOTIDE SEQUENCE</scope>
</reference>
<dbReference type="Gene3D" id="2.170.130.30">
    <property type="match status" value="1"/>
</dbReference>
<proteinExistence type="predicted"/>
<organism evidence="2">
    <name type="scientific">uncultured marine group II/III euryarchaeote KM3_72_B09</name>
    <dbReference type="NCBI Taxonomy" id="1456497"/>
    <lineage>
        <taxon>Archaea</taxon>
        <taxon>Methanobacteriati</taxon>
        <taxon>Methanobacteriota</taxon>
        <taxon>environmental samples</taxon>
    </lineage>
</organism>
<evidence type="ECO:0000259" key="1">
    <source>
        <dbReference type="Pfam" id="PF14478"/>
    </source>
</evidence>
<dbReference type="InterPro" id="IPR027954">
    <property type="entry name" value="Transcobalamin-like_C"/>
</dbReference>
<dbReference type="Pfam" id="PF14478">
    <property type="entry name" value="DUF4430"/>
    <property type="match status" value="1"/>
</dbReference>
<evidence type="ECO:0000313" key="2">
    <source>
        <dbReference type="EMBL" id="AIF16003.1"/>
    </source>
</evidence>
<protein>
    <recommendedName>
        <fullName evidence="1">Transcobalamin-like C-terminal domain-containing protein</fullName>
    </recommendedName>
</protein>
<sequence>MSDSLKAMSLGLLILLLISFPTISTEWARMTAELIEEEDDPHYGLPDIWDGKQVVCIHFPQAEAPDGYEQGRKHIDFDGSEFMSDGEWNESGACIGGFSGHDSAWSLMNTAVNATDDAFALNTTQYTFGIMVNSIAGVDPSQMSGNFSGAYWSLYHNGALSMVGVTELELDSDSVITWRVDTW</sequence>
<accession>A0A075HPY8</accession>
<name>A0A075HPY8_9EURY</name>
<feature type="domain" description="Transcobalamin-like C-terminal" evidence="1">
    <location>
        <begin position="110"/>
        <end position="181"/>
    </location>
</feature>